<keyword evidence="1" id="KW-0472">Membrane</keyword>
<keyword evidence="3" id="KW-1185">Reference proteome</keyword>
<feature type="transmembrane region" description="Helical" evidence="1">
    <location>
        <begin position="20"/>
        <end position="44"/>
    </location>
</feature>
<sequence>MHIVMKFQLFKVTVSAVKELSSSITFLLIIENLLIPLGFFWWFVVDDYVNLYILSKCKGIVLNHIELKE</sequence>
<proteinExistence type="predicted"/>
<evidence type="ECO:0000313" key="2">
    <source>
        <dbReference type="EMBL" id="CAG8507848.1"/>
    </source>
</evidence>
<gene>
    <name evidence="2" type="ORF">DEBURN_LOCUS5019</name>
</gene>
<name>A0A9N8ZUS8_9GLOM</name>
<dbReference type="AlphaFoldDB" id="A0A9N8ZUS8"/>
<evidence type="ECO:0000256" key="1">
    <source>
        <dbReference type="SAM" id="Phobius"/>
    </source>
</evidence>
<organism evidence="2 3">
    <name type="scientific">Diversispora eburnea</name>
    <dbReference type="NCBI Taxonomy" id="1213867"/>
    <lineage>
        <taxon>Eukaryota</taxon>
        <taxon>Fungi</taxon>
        <taxon>Fungi incertae sedis</taxon>
        <taxon>Mucoromycota</taxon>
        <taxon>Glomeromycotina</taxon>
        <taxon>Glomeromycetes</taxon>
        <taxon>Diversisporales</taxon>
        <taxon>Diversisporaceae</taxon>
        <taxon>Diversispora</taxon>
    </lineage>
</organism>
<keyword evidence="1" id="KW-0812">Transmembrane</keyword>
<accession>A0A9N8ZUS8</accession>
<protein>
    <submittedName>
        <fullName evidence="2">9650_t:CDS:1</fullName>
    </submittedName>
</protein>
<reference evidence="2" key="1">
    <citation type="submission" date="2021-06" db="EMBL/GenBank/DDBJ databases">
        <authorList>
            <person name="Kallberg Y."/>
            <person name="Tangrot J."/>
            <person name="Rosling A."/>
        </authorList>
    </citation>
    <scope>NUCLEOTIDE SEQUENCE</scope>
    <source>
        <strain evidence="2">AZ414A</strain>
    </source>
</reference>
<comment type="caution">
    <text evidence="2">The sequence shown here is derived from an EMBL/GenBank/DDBJ whole genome shotgun (WGS) entry which is preliminary data.</text>
</comment>
<dbReference type="EMBL" id="CAJVPK010000418">
    <property type="protein sequence ID" value="CAG8507848.1"/>
    <property type="molecule type" value="Genomic_DNA"/>
</dbReference>
<dbReference type="Proteomes" id="UP000789706">
    <property type="component" value="Unassembled WGS sequence"/>
</dbReference>
<evidence type="ECO:0000313" key="3">
    <source>
        <dbReference type="Proteomes" id="UP000789706"/>
    </source>
</evidence>
<keyword evidence="1" id="KW-1133">Transmembrane helix</keyword>